<protein>
    <submittedName>
        <fullName evidence="3">Uncharacterized protein</fullName>
    </submittedName>
</protein>
<keyword evidence="2" id="KW-0812">Transmembrane</keyword>
<keyword evidence="2" id="KW-1133">Transmembrane helix</keyword>
<gene>
    <name evidence="3" type="ORF">Fmac_008497</name>
</gene>
<feature type="region of interest" description="Disordered" evidence="1">
    <location>
        <begin position="189"/>
        <end position="302"/>
    </location>
</feature>
<dbReference type="EMBL" id="JBGMDY010000003">
    <property type="protein sequence ID" value="KAL2340557.1"/>
    <property type="molecule type" value="Genomic_DNA"/>
</dbReference>
<evidence type="ECO:0000313" key="3">
    <source>
        <dbReference type="EMBL" id="KAL2340557.1"/>
    </source>
</evidence>
<feature type="compositionally biased region" description="Pro residues" evidence="1">
    <location>
        <begin position="275"/>
        <end position="286"/>
    </location>
</feature>
<evidence type="ECO:0000256" key="1">
    <source>
        <dbReference type="SAM" id="MobiDB-lite"/>
    </source>
</evidence>
<dbReference type="Proteomes" id="UP001603857">
    <property type="component" value="Unassembled WGS sequence"/>
</dbReference>
<dbReference type="AlphaFoldDB" id="A0ABD1MXJ6"/>
<accession>A0ABD1MXJ6</accession>
<feature type="compositionally biased region" description="Low complexity" evidence="1">
    <location>
        <begin position="209"/>
        <end position="227"/>
    </location>
</feature>
<feature type="compositionally biased region" description="Pro residues" evidence="1">
    <location>
        <begin position="189"/>
        <end position="208"/>
    </location>
</feature>
<evidence type="ECO:0000256" key="2">
    <source>
        <dbReference type="SAM" id="Phobius"/>
    </source>
</evidence>
<feature type="transmembrane region" description="Helical" evidence="2">
    <location>
        <begin position="108"/>
        <end position="139"/>
    </location>
</feature>
<reference evidence="3 4" key="1">
    <citation type="submission" date="2024-08" db="EMBL/GenBank/DDBJ databases">
        <title>Insights into the chromosomal genome structure of Flemingia macrophylla.</title>
        <authorList>
            <person name="Ding Y."/>
            <person name="Zhao Y."/>
            <person name="Bi W."/>
            <person name="Wu M."/>
            <person name="Zhao G."/>
            <person name="Gong Y."/>
            <person name="Li W."/>
            <person name="Zhang P."/>
        </authorList>
    </citation>
    <scope>NUCLEOTIDE SEQUENCE [LARGE SCALE GENOMIC DNA]</scope>
    <source>
        <strain evidence="3">DYQJB</strain>
        <tissue evidence="3">Leaf</tissue>
    </source>
</reference>
<keyword evidence="2" id="KW-0472">Membrane</keyword>
<sequence>MSEPKTEPLRPFSTISTFRNRSVLERVEALRVAVLVRLGALDDGHEGVRNRWPVVVSGGLRRGEAVEGDPDRKLQRAELVVRPEGRGESGGGGSEAHKRLFYHTATFFLFYVYLSAEIFLWQALAFVAFYFFFVLLSFFSSSGTTTRTGPLPLTLCPRADPLPLSRSALVPPPPPAAICLYPRPAAFSPTPPPPPPRFPRPPPPPPIAASPSLSRAPPGRPPRGVLPYPTPTLPPSPRRVLRQPPPNPLYSPTTPTPFPAISLPLAPRLWRSPHPTTPTPPPPPPRVLRSPANPLKPLHSPTTPTLLPMFYLPHAALVTFSFPLASDEA</sequence>
<comment type="caution">
    <text evidence="3">The sequence shown here is derived from an EMBL/GenBank/DDBJ whole genome shotgun (WGS) entry which is preliminary data.</text>
</comment>
<organism evidence="3 4">
    <name type="scientific">Flemingia macrophylla</name>
    <dbReference type="NCBI Taxonomy" id="520843"/>
    <lineage>
        <taxon>Eukaryota</taxon>
        <taxon>Viridiplantae</taxon>
        <taxon>Streptophyta</taxon>
        <taxon>Embryophyta</taxon>
        <taxon>Tracheophyta</taxon>
        <taxon>Spermatophyta</taxon>
        <taxon>Magnoliopsida</taxon>
        <taxon>eudicotyledons</taxon>
        <taxon>Gunneridae</taxon>
        <taxon>Pentapetalae</taxon>
        <taxon>rosids</taxon>
        <taxon>fabids</taxon>
        <taxon>Fabales</taxon>
        <taxon>Fabaceae</taxon>
        <taxon>Papilionoideae</taxon>
        <taxon>50 kb inversion clade</taxon>
        <taxon>NPAAA clade</taxon>
        <taxon>indigoferoid/millettioid clade</taxon>
        <taxon>Phaseoleae</taxon>
        <taxon>Flemingia</taxon>
    </lineage>
</organism>
<proteinExistence type="predicted"/>
<name>A0ABD1MXJ6_9FABA</name>
<feature type="compositionally biased region" description="Pro residues" evidence="1">
    <location>
        <begin position="228"/>
        <end position="258"/>
    </location>
</feature>
<evidence type="ECO:0000313" key="4">
    <source>
        <dbReference type="Proteomes" id="UP001603857"/>
    </source>
</evidence>
<keyword evidence="4" id="KW-1185">Reference proteome</keyword>